<dbReference type="Proteomes" id="UP000186102">
    <property type="component" value="Unassembled WGS sequence"/>
</dbReference>
<sequence length="243" mass="26020">MQFKKITLLVATEVLAITLSAGVAYAVPGNNPTSSPTVNAVTENVGAKDKVEKHRECGAEFAGILGMDAKVLGQELKSGKTLAKIAADKGIDIKTLTQKVEAQFNDKIDKAVANGKQTKDKAAAIKAKTSQKVASAINEPWTGHKGEAGKENVFMNVRQQIPALLGMDAIQLKEQLKSGKTLAQIAQDKGIAKDNLVSDVQSIMKANLDQAVKDKKVTADKATQIKSKLPQMIERMVTRVDND</sequence>
<proteinExistence type="predicted"/>
<dbReference type="OrthoDB" id="1806931at2"/>
<dbReference type="EMBL" id="MLBF01000002">
    <property type="protein sequence ID" value="OLN33609.1"/>
    <property type="molecule type" value="Genomic_DNA"/>
</dbReference>
<keyword evidence="1" id="KW-0732">Signal</keyword>
<evidence type="ECO:0000313" key="3">
    <source>
        <dbReference type="Proteomes" id="UP000186102"/>
    </source>
</evidence>
<gene>
    <name evidence="2" type="ORF">DSOL_0319</name>
</gene>
<evidence type="ECO:0000313" key="2">
    <source>
        <dbReference type="EMBL" id="OLN33609.1"/>
    </source>
</evidence>
<dbReference type="RefSeq" id="WP_075363149.1">
    <property type="nucleotide sequence ID" value="NZ_MLBF01000002.1"/>
</dbReference>
<feature type="signal peptide" evidence="1">
    <location>
        <begin position="1"/>
        <end position="26"/>
    </location>
</feature>
<keyword evidence="3" id="KW-1185">Reference proteome</keyword>
<evidence type="ECO:0000256" key="1">
    <source>
        <dbReference type="SAM" id="SignalP"/>
    </source>
</evidence>
<protein>
    <recommendedName>
        <fullName evidence="4">LysM domain-containing protein</fullName>
    </recommendedName>
</protein>
<name>A0A1Q8R1Z2_9FIRM</name>
<dbReference type="STRING" id="1888891.DSOL_0319"/>
<comment type="caution">
    <text evidence="2">The sequence shown here is derived from an EMBL/GenBank/DDBJ whole genome shotgun (WGS) entry which is preliminary data.</text>
</comment>
<feature type="chain" id="PRO_5012773661" description="LysM domain-containing protein" evidence="1">
    <location>
        <begin position="27"/>
        <end position="243"/>
    </location>
</feature>
<evidence type="ECO:0008006" key="4">
    <source>
        <dbReference type="Google" id="ProtNLM"/>
    </source>
</evidence>
<dbReference type="AlphaFoldDB" id="A0A1Q8R1Z2"/>
<accession>A0A1Q8R1Z2</accession>
<organism evidence="2 3">
    <name type="scientific">Desulfosporosinus metallidurans</name>
    <dbReference type="NCBI Taxonomy" id="1888891"/>
    <lineage>
        <taxon>Bacteria</taxon>
        <taxon>Bacillati</taxon>
        <taxon>Bacillota</taxon>
        <taxon>Clostridia</taxon>
        <taxon>Eubacteriales</taxon>
        <taxon>Desulfitobacteriaceae</taxon>
        <taxon>Desulfosporosinus</taxon>
    </lineage>
</organism>
<reference evidence="2 3" key="1">
    <citation type="submission" date="2016-09" db="EMBL/GenBank/DDBJ databases">
        <title>Complete genome of Desulfosporosinus sp. OL.</title>
        <authorList>
            <person name="Mardanov A."/>
            <person name="Beletsky A."/>
            <person name="Panova A."/>
            <person name="Karnachuk O."/>
            <person name="Ravin N."/>
        </authorList>
    </citation>
    <scope>NUCLEOTIDE SEQUENCE [LARGE SCALE GENOMIC DNA]</scope>
    <source>
        <strain evidence="2 3">OL</strain>
    </source>
</reference>